<proteinExistence type="predicted"/>
<evidence type="ECO:0000313" key="2">
    <source>
        <dbReference type="Proteomes" id="UP000032304"/>
    </source>
</evidence>
<dbReference type="Gramene" id="KJB31165">
    <property type="protein sequence ID" value="KJB31165"/>
    <property type="gene ID" value="B456_005G195500"/>
</dbReference>
<dbReference type="EMBL" id="CM001744">
    <property type="protein sequence ID" value="KJB31165.1"/>
    <property type="molecule type" value="Genomic_DNA"/>
</dbReference>
<reference evidence="1 2" key="1">
    <citation type="journal article" date="2012" name="Nature">
        <title>Repeated polyploidization of Gossypium genomes and the evolution of spinnable cotton fibres.</title>
        <authorList>
            <person name="Paterson A.H."/>
            <person name="Wendel J.F."/>
            <person name="Gundlach H."/>
            <person name="Guo H."/>
            <person name="Jenkins J."/>
            <person name="Jin D."/>
            <person name="Llewellyn D."/>
            <person name="Showmaker K.C."/>
            <person name="Shu S."/>
            <person name="Udall J."/>
            <person name="Yoo M.J."/>
            <person name="Byers R."/>
            <person name="Chen W."/>
            <person name="Doron-Faigenboim A."/>
            <person name="Duke M.V."/>
            <person name="Gong L."/>
            <person name="Grimwood J."/>
            <person name="Grover C."/>
            <person name="Grupp K."/>
            <person name="Hu G."/>
            <person name="Lee T.H."/>
            <person name="Li J."/>
            <person name="Lin L."/>
            <person name="Liu T."/>
            <person name="Marler B.S."/>
            <person name="Page J.T."/>
            <person name="Roberts A.W."/>
            <person name="Romanel E."/>
            <person name="Sanders W.S."/>
            <person name="Szadkowski E."/>
            <person name="Tan X."/>
            <person name="Tang H."/>
            <person name="Xu C."/>
            <person name="Wang J."/>
            <person name="Wang Z."/>
            <person name="Zhang D."/>
            <person name="Zhang L."/>
            <person name="Ashrafi H."/>
            <person name="Bedon F."/>
            <person name="Bowers J.E."/>
            <person name="Brubaker C.L."/>
            <person name="Chee P.W."/>
            <person name="Das S."/>
            <person name="Gingle A.R."/>
            <person name="Haigler C.H."/>
            <person name="Harker D."/>
            <person name="Hoffmann L.V."/>
            <person name="Hovav R."/>
            <person name="Jones D.C."/>
            <person name="Lemke C."/>
            <person name="Mansoor S."/>
            <person name="ur Rahman M."/>
            <person name="Rainville L.N."/>
            <person name="Rambani A."/>
            <person name="Reddy U.K."/>
            <person name="Rong J.K."/>
            <person name="Saranga Y."/>
            <person name="Scheffler B.E."/>
            <person name="Scheffler J.A."/>
            <person name="Stelly D.M."/>
            <person name="Triplett B.A."/>
            <person name="Van Deynze A."/>
            <person name="Vaslin M.F."/>
            <person name="Waghmare V.N."/>
            <person name="Walford S.A."/>
            <person name="Wright R.J."/>
            <person name="Zaki E.A."/>
            <person name="Zhang T."/>
            <person name="Dennis E.S."/>
            <person name="Mayer K.F."/>
            <person name="Peterson D.G."/>
            <person name="Rokhsar D.S."/>
            <person name="Wang X."/>
            <person name="Schmutz J."/>
        </authorList>
    </citation>
    <scope>NUCLEOTIDE SEQUENCE [LARGE SCALE GENOMIC DNA]</scope>
</reference>
<keyword evidence="2" id="KW-1185">Reference proteome</keyword>
<sequence>MEVHRKQRGITSFQSEDLTLVLSFAHFPTFIKYSRRICILGAHSVAPSPLFKCKVLMVPRKHATQNHTLIYVRYMISSPQPHQLLSQFS</sequence>
<gene>
    <name evidence="1" type="ORF">B456_005G195500</name>
</gene>
<protein>
    <submittedName>
        <fullName evidence="1">Uncharacterized protein</fullName>
    </submittedName>
</protein>
<name>A0A0D2SJ38_GOSRA</name>
<accession>A0A0D2SJ38</accession>
<dbReference type="Proteomes" id="UP000032304">
    <property type="component" value="Chromosome 5"/>
</dbReference>
<evidence type="ECO:0000313" key="1">
    <source>
        <dbReference type="EMBL" id="KJB31165.1"/>
    </source>
</evidence>
<organism evidence="1 2">
    <name type="scientific">Gossypium raimondii</name>
    <name type="common">Peruvian cotton</name>
    <name type="synonym">Gossypium klotzschianum subsp. raimondii</name>
    <dbReference type="NCBI Taxonomy" id="29730"/>
    <lineage>
        <taxon>Eukaryota</taxon>
        <taxon>Viridiplantae</taxon>
        <taxon>Streptophyta</taxon>
        <taxon>Embryophyta</taxon>
        <taxon>Tracheophyta</taxon>
        <taxon>Spermatophyta</taxon>
        <taxon>Magnoliopsida</taxon>
        <taxon>eudicotyledons</taxon>
        <taxon>Gunneridae</taxon>
        <taxon>Pentapetalae</taxon>
        <taxon>rosids</taxon>
        <taxon>malvids</taxon>
        <taxon>Malvales</taxon>
        <taxon>Malvaceae</taxon>
        <taxon>Malvoideae</taxon>
        <taxon>Gossypium</taxon>
    </lineage>
</organism>
<dbReference type="AlphaFoldDB" id="A0A0D2SJ38"/>